<organism evidence="2 3">
    <name type="scientific">Deinococcus wulumuqiensis</name>
    <dbReference type="NCBI Taxonomy" id="980427"/>
    <lineage>
        <taxon>Bacteria</taxon>
        <taxon>Thermotogati</taxon>
        <taxon>Deinococcota</taxon>
        <taxon>Deinococci</taxon>
        <taxon>Deinococcales</taxon>
        <taxon>Deinococcaceae</taxon>
        <taxon>Deinococcus</taxon>
    </lineage>
</organism>
<evidence type="ECO:0000313" key="2">
    <source>
        <dbReference type="EMBL" id="AXH00540.1"/>
    </source>
</evidence>
<geneLocation type="plasmid" evidence="3">
    <name>pdrdiv</name>
</geneLocation>
<dbReference type="AlphaFoldDB" id="A0A345ILG7"/>
<name>A0A345ILG7_9DEIO</name>
<dbReference type="KEGG" id="dwu:DVJ83_15280"/>
<proteinExistence type="predicted"/>
<reference evidence="2 3" key="1">
    <citation type="submission" date="2018-07" db="EMBL/GenBank/DDBJ databases">
        <title>Complete Genome and Methylome Analysis of Deinococcus wulumuqiensis NEB 479.</title>
        <authorList>
            <person name="Fomenkov A."/>
            <person name="Luyten Y."/>
            <person name="Vincze T."/>
            <person name="Anton B.P."/>
            <person name="Clark T."/>
            <person name="Roberts R.J."/>
            <person name="Morgan R.D."/>
        </authorList>
    </citation>
    <scope>NUCLEOTIDE SEQUENCE [LARGE SCALE GENOMIC DNA]</scope>
    <source>
        <strain evidence="2 3">NEB 479</strain>
        <plasmid evidence="3">Plasmid pdrdiv</plasmid>
    </source>
</reference>
<feature type="domain" description="KTSC" evidence="1">
    <location>
        <begin position="7"/>
        <end position="64"/>
    </location>
</feature>
<evidence type="ECO:0000313" key="3">
    <source>
        <dbReference type="Proteomes" id="UP000253744"/>
    </source>
</evidence>
<keyword evidence="2" id="KW-0614">Plasmid</keyword>
<dbReference type="Proteomes" id="UP000253744">
    <property type="component" value="Plasmid pDrdIV"/>
</dbReference>
<dbReference type="Pfam" id="PF13619">
    <property type="entry name" value="KTSC"/>
    <property type="match status" value="1"/>
</dbReference>
<sequence>MHRVHVNSSNLSSVGYDAVAAALEVAFHNGGIYQYYDVPADIHAALLNAASKGSFHARYIKGRYRYKKVG</sequence>
<dbReference type="EMBL" id="CP031162">
    <property type="protein sequence ID" value="AXH00540.1"/>
    <property type="molecule type" value="Genomic_DNA"/>
</dbReference>
<dbReference type="RefSeq" id="WP_114673198.1">
    <property type="nucleotide sequence ID" value="NZ_CP031162.1"/>
</dbReference>
<accession>A0A345ILG7</accession>
<dbReference type="InterPro" id="IPR025309">
    <property type="entry name" value="KTSC_dom"/>
</dbReference>
<protein>
    <submittedName>
        <fullName evidence="2">KTSC domain-containing protein</fullName>
    </submittedName>
</protein>
<evidence type="ECO:0000259" key="1">
    <source>
        <dbReference type="Pfam" id="PF13619"/>
    </source>
</evidence>
<gene>
    <name evidence="2" type="ORF">DVJ83_15280</name>
</gene>